<organism evidence="2 3">
    <name type="scientific">Candidatus Zambryskibacteria bacterium RIFCSPLOWO2_01_FULL_39_39</name>
    <dbReference type="NCBI Taxonomy" id="1802758"/>
    <lineage>
        <taxon>Bacteria</taxon>
        <taxon>Candidatus Zambryskiibacteriota</taxon>
    </lineage>
</organism>
<dbReference type="InterPro" id="IPR029044">
    <property type="entry name" value="Nucleotide-diphossugar_trans"/>
</dbReference>
<dbReference type="AlphaFoldDB" id="A0A1G2U0S8"/>
<dbReference type="PANTHER" id="PTHR43685:SF11">
    <property type="entry name" value="GLYCOSYLTRANSFERASE TAGX-RELATED"/>
    <property type="match status" value="1"/>
</dbReference>
<proteinExistence type="predicted"/>
<accession>A0A1G2U0S8</accession>
<comment type="caution">
    <text evidence="2">The sequence shown here is derived from an EMBL/GenBank/DDBJ whole genome shotgun (WGS) entry which is preliminary data.</text>
</comment>
<dbReference type="Pfam" id="PF00535">
    <property type="entry name" value="Glycos_transf_2"/>
    <property type="match status" value="1"/>
</dbReference>
<feature type="domain" description="Glycosyltransferase 2-like" evidence="1">
    <location>
        <begin position="9"/>
        <end position="178"/>
    </location>
</feature>
<dbReference type="Proteomes" id="UP000177707">
    <property type="component" value="Unassembled WGS sequence"/>
</dbReference>
<evidence type="ECO:0000259" key="1">
    <source>
        <dbReference type="Pfam" id="PF00535"/>
    </source>
</evidence>
<dbReference type="SUPFAM" id="SSF53448">
    <property type="entry name" value="Nucleotide-diphospho-sugar transferases"/>
    <property type="match status" value="1"/>
</dbReference>
<reference evidence="2 3" key="1">
    <citation type="journal article" date="2016" name="Nat. Commun.">
        <title>Thousands of microbial genomes shed light on interconnected biogeochemical processes in an aquifer system.</title>
        <authorList>
            <person name="Anantharaman K."/>
            <person name="Brown C.T."/>
            <person name="Hug L.A."/>
            <person name="Sharon I."/>
            <person name="Castelle C.J."/>
            <person name="Probst A.J."/>
            <person name="Thomas B.C."/>
            <person name="Singh A."/>
            <person name="Wilkins M.J."/>
            <person name="Karaoz U."/>
            <person name="Brodie E.L."/>
            <person name="Williams K.H."/>
            <person name="Hubbard S.S."/>
            <person name="Banfield J.F."/>
        </authorList>
    </citation>
    <scope>NUCLEOTIDE SEQUENCE [LARGE SCALE GENOMIC DNA]</scope>
</reference>
<dbReference type="Gene3D" id="3.90.550.10">
    <property type="entry name" value="Spore Coat Polysaccharide Biosynthesis Protein SpsA, Chain A"/>
    <property type="match status" value="1"/>
</dbReference>
<name>A0A1G2U0S8_9BACT</name>
<dbReference type="InterPro" id="IPR001173">
    <property type="entry name" value="Glyco_trans_2-like"/>
</dbReference>
<dbReference type="PANTHER" id="PTHR43685">
    <property type="entry name" value="GLYCOSYLTRANSFERASE"/>
    <property type="match status" value="1"/>
</dbReference>
<dbReference type="STRING" id="1802758.A3A96_01035"/>
<sequence>MEKKEILVSVGLPVYNGGKFIEEALDSVLEQTHTNFELIISDNGSTDNTEAICRKYQKKDSRIKYIRHEQNLGGVFNFDYCVKKAVGKYFTFLAYDDLLNKNFLEITLDYLFYHKECVLVAGDYELIDQFGIHIENFTLDRTRENVSWRERRRQFFKYPTSSKIYFFGYGLYKTDIVKRVYADKFRTKMFKGSDMASLCRIATLGEMVSIPTILRKFRIHENSSVKIEMSKLNKKPLLIKRLILFTNVCEVRFDQARVLIKSCLPINEKIRILSFVYFQYFKSFLSRILNLPKKISSLLKN</sequence>
<dbReference type="EMBL" id="MHWB01000004">
    <property type="protein sequence ID" value="OHB02442.1"/>
    <property type="molecule type" value="Genomic_DNA"/>
</dbReference>
<protein>
    <recommendedName>
        <fullName evidence="1">Glycosyltransferase 2-like domain-containing protein</fullName>
    </recommendedName>
</protein>
<evidence type="ECO:0000313" key="3">
    <source>
        <dbReference type="Proteomes" id="UP000177707"/>
    </source>
</evidence>
<gene>
    <name evidence="2" type="ORF">A3A96_01035</name>
</gene>
<dbReference type="InterPro" id="IPR050834">
    <property type="entry name" value="Glycosyltransf_2"/>
</dbReference>
<evidence type="ECO:0000313" key="2">
    <source>
        <dbReference type="EMBL" id="OHB02442.1"/>
    </source>
</evidence>